<feature type="chain" id="PRO_5042919056" description="Hydrophobin" evidence="1">
    <location>
        <begin position="17"/>
        <end position="168"/>
    </location>
</feature>
<dbReference type="EMBL" id="JAPDMZ010000323">
    <property type="protein sequence ID" value="KAK0543829.1"/>
    <property type="molecule type" value="Genomic_DNA"/>
</dbReference>
<evidence type="ECO:0000313" key="2">
    <source>
        <dbReference type="EMBL" id="KAK0543829.1"/>
    </source>
</evidence>
<feature type="signal peptide" evidence="1">
    <location>
        <begin position="1"/>
        <end position="16"/>
    </location>
</feature>
<name>A0AAN6GJR6_9BASI</name>
<evidence type="ECO:0008006" key="4">
    <source>
        <dbReference type="Google" id="ProtNLM"/>
    </source>
</evidence>
<keyword evidence="3" id="KW-1185">Reference proteome</keyword>
<proteinExistence type="predicted"/>
<dbReference type="AlphaFoldDB" id="A0AAN6GJR6"/>
<comment type="caution">
    <text evidence="2">The sequence shown here is derived from an EMBL/GenBank/DDBJ whole genome shotgun (WGS) entry which is preliminary data.</text>
</comment>
<keyword evidence="1" id="KW-0732">Signal</keyword>
<organism evidence="2 3">
    <name type="scientific">Tilletia horrida</name>
    <dbReference type="NCBI Taxonomy" id="155126"/>
    <lineage>
        <taxon>Eukaryota</taxon>
        <taxon>Fungi</taxon>
        <taxon>Dikarya</taxon>
        <taxon>Basidiomycota</taxon>
        <taxon>Ustilaginomycotina</taxon>
        <taxon>Exobasidiomycetes</taxon>
        <taxon>Tilletiales</taxon>
        <taxon>Tilletiaceae</taxon>
        <taxon>Tilletia</taxon>
    </lineage>
</organism>
<accession>A0AAN6GJR6</accession>
<protein>
    <recommendedName>
        <fullName evidence="4">Hydrophobin</fullName>
    </recommendedName>
</protein>
<evidence type="ECO:0000256" key="1">
    <source>
        <dbReference type="SAM" id="SignalP"/>
    </source>
</evidence>
<sequence>MKFFIPALLLAGAASAAHMPVSKNVCQVLQKAELINLDLLGCSSVDVSILSKLKPVSKSTACKVLQEGGLINLDVLGCSTADISVLSSDGTSVVPKATCSAKPTCKVLQTGLINIDLLGCATLGVSINLRAASHSPKPCNADTCSILQKGGLLNLSVLGCSSANVSVA</sequence>
<reference evidence="2" key="1">
    <citation type="journal article" date="2023" name="PhytoFront">
        <title>Draft Genome Resources of Seven Strains of Tilletia horrida, Causal Agent of Kernel Smut of Rice.</title>
        <authorList>
            <person name="Khanal S."/>
            <person name="Antony Babu S."/>
            <person name="Zhou X.G."/>
        </authorList>
    </citation>
    <scope>NUCLEOTIDE SEQUENCE</scope>
    <source>
        <strain evidence="2">TX6</strain>
    </source>
</reference>
<evidence type="ECO:0000313" key="3">
    <source>
        <dbReference type="Proteomes" id="UP001176517"/>
    </source>
</evidence>
<dbReference type="Proteomes" id="UP001176517">
    <property type="component" value="Unassembled WGS sequence"/>
</dbReference>
<gene>
    <name evidence="2" type="ORF">OC846_006274</name>
</gene>